<dbReference type="GO" id="GO:0000155">
    <property type="term" value="F:phosphorelay sensor kinase activity"/>
    <property type="evidence" value="ECO:0007669"/>
    <property type="project" value="InterPro"/>
</dbReference>
<reference evidence="9" key="1">
    <citation type="submission" date="2017-09" db="EMBL/GenBank/DDBJ databases">
        <title>Metaegenomics of thermophilic ammonia-oxidizing enrichment culture.</title>
        <authorList>
            <person name="Kato S."/>
            <person name="Suzuki K."/>
        </authorList>
    </citation>
    <scope>NUCLEOTIDE SEQUENCE [LARGE SCALE GENOMIC DNA]</scope>
</reference>
<dbReference type="EC" id="2.7.13.3" evidence="2"/>
<evidence type="ECO:0000256" key="4">
    <source>
        <dbReference type="ARBA" id="ARBA00022777"/>
    </source>
</evidence>
<evidence type="ECO:0000256" key="1">
    <source>
        <dbReference type="ARBA" id="ARBA00000085"/>
    </source>
</evidence>
<dbReference type="Pfam" id="PF02518">
    <property type="entry name" value="HATPase_c"/>
    <property type="match status" value="1"/>
</dbReference>
<organism evidence="8 9">
    <name type="scientific">Candidatus Thermoflexus japonica</name>
    <dbReference type="NCBI Taxonomy" id="2035417"/>
    <lineage>
        <taxon>Bacteria</taxon>
        <taxon>Bacillati</taxon>
        <taxon>Chloroflexota</taxon>
        <taxon>Thermoflexia</taxon>
        <taxon>Thermoflexales</taxon>
        <taxon>Thermoflexaceae</taxon>
        <taxon>Thermoflexus</taxon>
    </lineage>
</organism>
<dbReference type="InterPro" id="IPR036097">
    <property type="entry name" value="HisK_dim/P_sf"/>
</dbReference>
<evidence type="ECO:0000256" key="2">
    <source>
        <dbReference type="ARBA" id="ARBA00012438"/>
    </source>
</evidence>
<evidence type="ECO:0000259" key="7">
    <source>
        <dbReference type="PROSITE" id="PS50109"/>
    </source>
</evidence>
<keyword evidence="6" id="KW-0175">Coiled coil</keyword>
<dbReference type="Proteomes" id="UP000236642">
    <property type="component" value="Unassembled WGS sequence"/>
</dbReference>
<evidence type="ECO:0000256" key="6">
    <source>
        <dbReference type="SAM" id="Coils"/>
    </source>
</evidence>
<keyword evidence="3 8" id="KW-0808">Transferase</keyword>
<dbReference type="PANTHER" id="PTHR43711">
    <property type="entry name" value="TWO-COMPONENT HISTIDINE KINASE"/>
    <property type="match status" value="1"/>
</dbReference>
<protein>
    <recommendedName>
        <fullName evidence="2">histidine kinase</fullName>
        <ecNumber evidence="2">2.7.13.3</ecNumber>
    </recommendedName>
</protein>
<dbReference type="EMBL" id="BEHY01000008">
    <property type="protein sequence ID" value="GBD08353.1"/>
    <property type="molecule type" value="Genomic_DNA"/>
</dbReference>
<gene>
    <name evidence="8" type="primary">todS</name>
    <name evidence="8" type="ORF">HRbin22_00587</name>
</gene>
<dbReference type="InterPro" id="IPR005467">
    <property type="entry name" value="His_kinase_dom"/>
</dbReference>
<keyword evidence="5" id="KW-0902">Two-component regulatory system</keyword>
<comment type="catalytic activity">
    <reaction evidence="1">
        <text>ATP + protein L-histidine = ADP + protein N-phospho-L-histidine.</text>
        <dbReference type="EC" id="2.7.13.3"/>
    </reaction>
</comment>
<dbReference type="SUPFAM" id="SSF47384">
    <property type="entry name" value="Homodimeric domain of signal transducing histidine kinase"/>
    <property type="match status" value="1"/>
</dbReference>
<dbReference type="InterPro" id="IPR036890">
    <property type="entry name" value="HATPase_C_sf"/>
</dbReference>
<evidence type="ECO:0000256" key="5">
    <source>
        <dbReference type="ARBA" id="ARBA00023012"/>
    </source>
</evidence>
<dbReference type="InterPro" id="IPR003594">
    <property type="entry name" value="HATPase_dom"/>
</dbReference>
<comment type="caution">
    <text evidence="8">The sequence shown here is derived from an EMBL/GenBank/DDBJ whole genome shotgun (WGS) entry which is preliminary data.</text>
</comment>
<dbReference type="InterPro" id="IPR050736">
    <property type="entry name" value="Sensor_HK_Regulatory"/>
</dbReference>
<name>A0A2H5Y4I0_9CHLR</name>
<dbReference type="SUPFAM" id="SSF55874">
    <property type="entry name" value="ATPase domain of HSP90 chaperone/DNA topoisomerase II/histidine kinase"/>
    <property type="match status" value="1"/>
</dbReference>
<dbReference type="Gene3D" id="1.10.287.130">
    <property type="match status" value="1"/>
</dbReference>
<evidence type="ECO:0000313" key="8">
    <source>
        <dbReference type="EMBL" id="GBD08353.1"/>
    </source>
</evidence>
<sequence length="308" mass="34586">MSRPHLTPDEWLSRLEHQVLSAFRELRGLYEQERARREELEHAYRRLRDLDELKTSFIARASAELRQPLGLVIGFLEAALGHLKARGDAESVRMIQAALRGAYRLLDYVAPLAAFAELHRQPIAFVEPIPLGQLIQDLIRVHEPVMSEKSVELHIHLPPEAAQTAVDGPYGSYILRTLLDFLLAIHPEGGRMEIRGHVKEPVLLVEILDPHLSLSREILAWLNEGAVEGLYPQQTRSHVDPAILGLVIAKRAAQALGGDLFIRSEEEQGTTLSVLLPARPLDIEDQISLLSQALERLPSQRMREEGGD</sequence>
<dbReference type="PROSITE" id="PS50109">
    <property type="entry name" value="HIS_KIN"/>
    <property type="match status" value="1"/>
</dbReference>
<feature type="coiled-coil region" evidence="6">
    <location>
        <begin position="23"/>
        <end position="50"/>
    </location>
</feature>
<accession>A0A2H5Y4I0</accession>
<proteinExistence type="predicted"/>
<feature type="domain" description="Histidine kinase" evidence="7">
    <location>
        <begin position="60"/>
        <end position="280"/>
    </location>
</feature>
<dbReference type="Gene3D" id="3.30.565.10">
    <property type="entry name" value="Histidine kinase-like ATPase, C-terminal domain"/>
    <property type="match status" value="1"/>
</dbReference>
<keyword evidence="4 8" id="KW-0418">Kinase</keyword>
<dbReference type="AlphaFoldDB" id="A0A2H5Y4I0"/>
<evidence type="ECO:0000313" key="9">
    <source>
        <dbReference type="Proteomes" id="UP000236642"/>
    </source>
</evidence>
<evidence type="ECO:0000256" key="3">
    <source>
        <dbReference type="ARBA" id="ARBA00022679"/>
    </source>
</evidence>
<dbReference type="PANTHER" id="PTHR43711:SF1">
    <property type="entry name" value="HISTIDINE KINASE 1"/>
    <property type="match status" value="1"/>
</dbReference>